<dbReference type="PANTHER" id="PTHR11662">
    <property type="entry name" value="SOLUTE CARRIER FAMILY 17"/>
    <property type="match status" value="1"/>
</dbReference>
<evidence type="ECO:0000256" key="1">
    <source>
        <dbReference type="ARBA" id="ARBA00004141"/>
    </source>
</evidence>
<feature type="transmembrane region" description="Helical" evidence="5">
    <location>
        <begin position="325"/>
        <end position="343"/>
    </location>
</feature>
<keyword evidence="3 5" id="KW-1133">Transmembrane helix</keyword>
<reference evidence="7" key="1">
    <citation type="submission" date="2021-02" db="EMBL/GenBank/DDBJ databases">
        <authorList>
            <person name="Nowell W R."/>
        </authorList>
    </citation>
    <scope>NUCLEOTIDE SEQUENCE</scope>
</reference>
<comment type="caution">
    <text evidence="7">The sequence shown here is derived from an EMBL/GenBank/DDBJ whole genome shotgun (WGS) entry which is preliminary data.</text>
</comment>
<protein>
    <recommendedName>
        <fullName evidence="6">Major facilitator superfamily (MFS) profile domain-containing protein</fullName>
    </recommendedName>
</protein>
<feature type="transmembrane region" description="Helical" evidence="5">
    <location>
        <begin position="86"/>
        <end position="111"/>
    </location>
</feature>
<dbReference type="CDD" id="cd17382">
    <property type="entry name" value="MFS_SLC17A6_7_8_VGluT"/>
    <property type="match status" value="1"/>
</dbReference>
<evidence type="ECO:0000256" key="2">
    <source>
        <dbReference type="ARBA" id="ARBA00022692"/>
    </source>
</evidence>
<dbReference type="FunFam" id="1.20.1250.20:FF:000264">
    <property type="entry name" value="vesicular glutamate transporter 1"/>
    <property type="match status" value="1"/>
</dbReference>
<dbReference type="PANTHER" id="PTHR11662:SF456">
    <property type="entry name" value="VESICULAR GLUTAMATE TRANSPORTER, ISOFORM A"/>
    <property type="match status" value="1"/>
</dbReference>
<dbReference type="InterPro" id="IPR020846">
    <property type="entry name" value="MFS_dom"/>
</dbReference>
<dbReference type="GO" id="GO:0050803">
    <property type="term" value="P:regulation of synapse structure or activity"/>
    <property type="evidence" value="ECO:0007669"/>
    <property type="project" value="TreeGrafter"/>
</dbReference>
<dbReference type="Proteomes" id="UP000663852">
    <property type="component" value="Unassembled WGS sequence"/>
</dbReference>
<dbReference type="AlphaFoldDB" id="A0A814MFR2"/>
<feature type="transmembrane region" description="Helical" evidence="5">
    <location>
        <begin position="456"/>
        <end position="476"/>
    </location>
</feature>
<organism evidence="7 8">
    <name type="scientific">Adineta ricciae</name>
    <name type="common">Rotifer</name>
    <dbReference type="NCBI Taxonomy" id="249248"/>
    <lineage>
        <taxon>Eukaryota</taxon>
        <taxon>Metazoa</taxon>
        <taxon>Spiralia</taxon>
        <taxon>Gnathifera</taxon>
        <taxon>Rotifera</taxon>
        <taxon>Eurotatoria</taxon>
        <taxon>Bdelloidea</taxon>
        <taxon>Adinetida</taxon>
        <taxon>Adinetidae</taxon>
        <taxon>Adineta</taxon>
    </lineage>
</organism>
<feature type="transmembrane region" description="Helical" evidence="5">
    <location>
        <begin position="163"/>
        <end position="183"/>
    </location>
</feature>
<evidence type="ECO:0000256" key="3">
    <source>
        <dbReference type="ARBA" id="ARBA00022989"/>
    </source>
</evidence>
<dbReference type="InterPro" id="IPR036259">
    <property type="entry name" value="MFS_trans_sf"/>
</dbReference>
<feature type="transmembrane region" description="Helical" evidence="5">
    <location>
        <begin position="488"/>
        <end position="509"/>
    </location>
</feature>
<feature type="transmembrane region" description="Helical" evidence="5">
    <location>
        <begin position="131"/>
        <end position="151"/>
    </location>
</feature>
<evidence type="ECO:0000256" key="4">
    <source>
        <dbReference type="ARBA" id="ARBA00023136"/>
    </source>
</evidence>
<gene>
    <name evidence="7" type="ORF">EDS130_LOCUS18836</name>
</gene>
<dbReference type="GO" id="GO:0098700">
    <property type="term" value="P:neurotransmitter loading into synaptic vesicle"/>
    <property type="evidence" value="ECO:0007669"/>
    <property type="project" value="TreeGrafter"/>
</dbReference>
<dbReference type="OrthoDB" id="2985014at2759"/>
<evidence type="ECO:0000313" key="7">
    <source>
        <dbReference type="EMBL" id="CAF1078607.1"/>
    </source>
</evidence>
<dbReference type="GO" id="GO:0060076">
    <property type="term" value="C:excitatory synapse"/>
    <property type="evidence" value="ECO:0007669"/>
    <property type="project" value="TreeGrafter"/>
</dbReference>
<dbReference type="Pfam" id="PF07690">
    <property type="entry name" value="MFS_1"/>
    <property type="match status" value="1"/>
</dbReference>
<feature type="transmembrane region" description="Helical" evidence="5">
    <location>
        <begin position="423"/>
        <end position="444"/>
    </location>
</feature>
<dbReference type="SUPFAM" id="SSF103473">
    <property type="entry name" value="MFS general substrate transporter"/>
    <property type="match status" value="1"/>
</dbReference>
<dbReference type="GO" id="GO:0005326">
    <property type="term" value="F:neurotransmitter transmembrane transporter activity"/>
    <property type="evidence" value="ECO:0007669"/>
    <property type="project" value="TreeGrafter"/>
</dbReference>
<dbReference type="EMBL" id="CAJNOJ010000088">
    <property type="protein sequence ID" value="CAF1078607.1"/>
    <property type="molecule type" value="Genomic_DNA"/>
</dbReference>
<evidence type="ECO:0000256" key="5">
    <source>
        <dbReference type="SAM" id="Phobius"/>
    </source>
</evidence>
<dbReference type="Gene3D" id="1.20.1250.20">
    <property type="entry name" value="MFS general substrate transporter like domains"/>
    <property type="match status" value="2"/>
</dbReference>
<proteinExistence type="predicted"/>
<accession>A0A814MFR2</accession>
<evidence type="ECO:0000259" key="6">
    <source>
        <dbReference type="PROSITE" id="PS50850"/>
    </source>
</evidence>
<evidence type="ECO:0000313" key="8">
    <source>
        <dbReference type="Proteomes" id="UP000663852"/>
    </source>
</evidence>
<dbReference type="GO" id="GO:0005313">
    <property type="term" value="F:L-glutamate transmembrane transporter activity"/>
    <property type="evidence" value="ECO:0007669"/>
    <property type="project" value="TreeGrafter"/>
</dbReference>
<feature type="transmembrane region" description="Helical" evidence="5">
    <location>
        <begin position="228"/>
        <end position="250"/>
    </location>
</feature>
<keyword evidence="2 5" id="KW-0812">Transmembrane</keyword>
<name>A0A814MFR2_ADIRI</name>
<dbReference type="InterPro" id="IPR011701">
    <property type="entry name" value="MFS"/>
</dbReference>
<feature type="transmembrane region" description="Helical" evidence="5">
    <location>
        <begin position="256"/>
        <end position="275"/>
    </location>
</feature>
<dbReference type="PROSITE" id="PS50850">
    <property type="entry name" value="MFS"/>
    <property type="match status" value="1"/>
</dbReference>
<sequence>MEYVSYFTNIARTTTQNVLDKINGFLQRRNPDAQSDYAELVDDDDGTGHRRIKTIPATSSKYGSYIPSRFRLIDSIRNMPVRYQTAFLSSLGFLISFGIRCNMGVSVVAMTHNETERLPNGTLKVIKLAQFDWTPGIIGIVDSSFFWGYLITQVPGGYLAAKFPANHVFGFALGISSFLNLFIPSAAKVHYGLVMILRILQGLVEGVTYPAAHGIWRWWAPPLERSTLATISFTGSYAGAVLGIPLSGILTEYFNWQVAFYFYGLVGIIWSVYWWHSSYERPAIHPKISEEERIYIEESIGEASSIANKTWIKPPWREFLHSKPVWAIIVANFCRSWSFYLLINSQAEYFREALDYKVGKDPFSAALPHLTMSCIVPFAGKLADYLRTNYLTTTVVRKIMNCGGFGMEAVFLLLVAYAKTSRLAILALTIAVGFSGFAISGFNVNHLDIAPRYASILMGISNGVGTLAGMLCPVTVEFLTKNGTREEWAHVFLIASLIHFGGVIFYGLFASGEKQPWAEPPSTDDAYKYGNEQTTSYGSTVTDGGGSSGVGGNTGYQSADPFAGMANGSYANFPGRYNEQTSAVPLTIENPMYRNYR</sequence>
<comment type="subcellular location">
    <subcellularLocation>
        <location evidence="1">Membrane</location>
        <topology evidence="1">Multi-pass membrane protein</topology>
    </subcellularLocation>
</comment>
<feature type="transmembrane region" description="Helical" evidence="5">
    <location>
        <begin position="395"/>
        <end position="417"/>
    </location>
</feature>
<keyword evidence="4 5" id="KW-0472">Membrane</keyword>
<dbReference type="GO" id="GO:0035249">
    <property type="term" value="P:synaptic transmission, glutamatergic"/>
    <property type="evidence" value="ECO:0007669"/>
    <property type="project" value="TreeGrafter"/>
</dbReference>
<dbReference type="GO" id="GO:0030672">
    <property type="term" value="C:synaptic vesicle membrane"/>
    <property type="evidence" value="ECO:0007669"/>
    <property type="project" value="TreeGrafter"/>
</dbReference>
<dbReference type="InterPro" id="IPR050382">
    <property type="entry name" value="MFS_Na/Anion_cotransporter"/>
</dbReference>
<dbReference type="FunFam" id="1.20.1250.20:FF:000226">
    <property type="entry name" value="Vesicular GLUtamate transporter"/>
    <property type="match status" value="1"/>
</dbReference>
<feature type="domain" description="Major facilitator superfamily (MFS) profile" evidence="6">
    <location>
        <begin position="78"/>
        <end position="514"/>
    </location>
</feature>